<evidence type="ECO:0000313" key="1">
    <source>
        <dbReference type="EMBL" id="KAI8562939.1"/>
    </source>
</evidence>
<dbReference type="Proteomes" id="UP001062846">
    <property type="component" value="Chromosome 3"/>
</dbReference>
<proteinExistence type="predicted"/>
<gene>
    <name evidence="1" type="ORF">RHMOL_Rhmol03G0074800</name>
</gene>
<dbReference type="EMBL" id="CM046390">
    <property type="protein sequence ID" value="KAI8562939.1"/>
    <property type="molecule type" value="Genomic_DNA"/>
</dbReference>
<reference evidence="1" key="1">
    <citation type="submission" date="2022-02" db="EMBL/GenBank/DDBJ databases">
        <title>Plant Genome Project.</title>
        <authorList>
            <person name="Zhang R.-G."/>
        </authorList>
    </citation>
    <scope>NUCLEOTIDE SEQUENCE</scope>
    <source>
        <strain evidence="1">AT1</strain>
    </source>
</reference>
<name>A0ACC0PCT5_RHOML</name>
<protein>
    <submittedName>
        <fullName evidence="1">Uncharacterized protein</fullName>
    </submittedName>
</protein>
<accession>A0ACC0PCT5</accession>
<sequence>MGKKMKFPFLFKTTEEDSTTTITAAAAASWQWPSCGAHKTLSFRAPGGDVFKTMNSAYDTAKELEDPGGDPVEAVISGLRTAERLFFEPGETSSILGELKTTGQVQICPDKEESSSSSSGGGVLVAMDSMDPYKDFKTSMEEMVEADGLKEWDRLEELLGWYLKANGKENHGYIVAAFVDLLVGLAFSTTTTTTTTTTTCSSSSTISSDSDDRNRDRSFSAITSTACSLNSPLSFSSSITTSSTSTTPCLSSSLEVEDEIHDKTVVDSNGC</sequence>
<keyword evidence="2" id="KW-1185">Reference proteome</keyword>
<organism evidence="1 2">
    <name type="scientific">Rhododendron molle</name>
    <name type="common">Chinese azalea</name>
    <name type="synonym">Azalea mollis</name>
    <dbReference type="NCBI Taxonomy" id="49168"/>
    <lineage>
        <taxon>Eukaryota</taxon>
        <taxon>Viridiplantae</taxon>
        <taxon>Streptophyta</taxon>
        <taxon>Embryophyta</taxon>
        <taxon>Tracheophyta</taxon>
        <taxon>Spermatophyta</taxon>
        <taxon>Magnoliopsida</taxon>
        <taxon>eudicotyledons</taxon>
        <taxon>Gunneridae</taxon>
        <taxon>Pentapetalae</taxon>
        <taxon>asterids</taxon>
        <taxon>Ericales</taxon>
        <taxon>Ericaceae</taxon>
        <taxon>Ericoideae</taxon>
        <taxon>Rhodoreae</taxon>
        <taxon>Rhododendron</taxon>
    </lineage>
</organism>
<comment type="caution">
    <text evidence="1">The sequence shown here is derived from an EMBL/GenBank/DDBJ whole genome shotgun (WGS) entry which is preliminary data.</text>
</comment>
<evidence type="ECO:0000313" key="2">
    <source>
        <dbReference type="Proteomes" id="UP001062846"/>
    </source>
</evidence>